<evidence type="ECO:0000256" key="3">
    <source>
        <dbReference type="SAM" id="Phobius"/>
    </source>
</evidence>
<dbReference type="RefSeq" id="WP_130858502.1">
    <property type="nucleotide sequence ID" value="NZ_JBHLWO010000002.1"/>
</dbReference>
<proteinExistence type="predicted"/>
<keyword evidence="4" id="KW-0732">Signal</keyword>
<dbReference type="SUPFAM" id="SSF48452">
    <property type="entry name" value="TPR-like"/>
    <property type="match status" value="2"/>
</dbReference>
<name>A0ABV6HNK6_9SPHI</name>
<organism evidence="5 6">
    <name type="scientific">Olivibacter oleidegradans</name>
    <dbReference type="NCBI Taxonomy" id="760123"/>
    <lineage>
        <taxon>Bacteria</taxon>
        <taxon>Pseudomonadati</taxon>
        <taxon>Bacteroidota</taxon>
        <taxon>Sphingobacteriia</taxon>
        <taxon>Sphingobacteriales</taxon>
        <taxon>Sphingobacteriaceae</taxon>
        <taxon>Olivibacter</taxon>
    </lineage>
</organism>
<dbReference type="InterPro" id="IPR016032">
    <property type="entry name" value="Sig_transdc_resp-reg_C-effctor"/>
</dbReference>
<dbReference type="InterPro" id="IPR019734">
    <property type="entry name" value="TPR_rpt"/>
</dbReference>
<dbReference type="Pfam" id="PF13424">
    <property type="entry name" value="TPR_12"/>
    <property type="match status" value="1"/>
</dbReference>
<dbReference type="InterPro" id="IPR011990">
    <property type="entry name" value="TPR-like_helical_dom_sf"/>
</dbReference>
<feature type="repeat" description="TPR" evidence="1">
    <location>
        <begin position="186"/>
        <end position="219"/>
    </location>
</feature>
<dbReference type="Gene3D" id="1.25.40.10">
    <property type="entry name" value="Tetratricopeptide repeat domain"/>
    <property type="match status" value="2"/>
</dbReference>
<evidence type="ECO:0000256" key="2">
    <source>
        <dbReference type="SAM" id="Coils"/>
    </source>
</evidence>
<comment type="caution">
    <text evidence="5">The sequence shown here is derived from an EMBL/GenBank/DDBJ whole genome shotgun (WGS) entry which is preliminary data.</text>
</comment>
<sequence>MVRFRVCIFAIAWILCYPRFLTAQTPSAVLDIGYLDLYDIRPSDSLLVIENERYLQAERQDDKLKQALSLQKMGQICYNSGLFAQSLNYHLQAEKLLERGNQSQRAANLNDLALLLFLNNQREEAKRLYFQALNSYKRSEDVKGQGNTYGNLGHLYEKCSDYDSAFYFQQKAMQAFEQINDLDGIALINENLGSIYEDKGRYVEAYQYFTKALNRFKANDNIPMLIDAYNNIGDINRKTGKYQEALIYTGLAEKLAKENKAWSRLSSAYRDLGKTYSFLKNADSAFYYLELSRKLYIEIYNEDSKNQAALLKVLYDIDRKDARIAQLAKERRTAIIIYATLGIIACLLVLLFIIVVRNQRQKIRNERQLRDQETDLLQAKQRLMEVELQNKKLQEEQLQIEIESKAKEITSHTLQAIEKNKLLEEMKLALTEIIRNDSRSYKKELRQLLNKINQSFHKEASWVDFRRVFEEINQDFFLHLQQINPDLSAADLRLVSLIKLNMNTPDMAALLGISTDSLRVSRYRLRKKLGVEPGKSLTAFLQAI</sequence>
<feature type="chain" id="PRO_5047302438" evidence="4">
    <location>
        <begin position="24"/>
        <end position="544"/>
    </location>
</feature>
<keyword evidence="2" id="KW-0175">Coiled coil</keyword>
<evidence type="ECO:0000313" key="6">
    <source>
        <dbReference type="Proteomes" id="UP001589774"/>
    </source>
</evidence>
<dbReference type="PANTHER" id="PTHR10098">
    <property type="entry name" value="RAPSYN-RELATED"/>
    <property type="match status" value="1"/>
</dbReference>
<dbReference type="EMBL" id="JBHLWO010000002">
    <property type="protein sequence ID" value="MFC0320468.1"/>
    <property type="molecule type" value="Genomic_DNA"/>
</dbReference>
<evidence type="ECO:0000256" key="1">
    <source>
        <dbReference type="PROSITE-ProRule" id="PRU00339"/>
    </source>
</evidence>
<evidence type="ECO:0000256" key="4">
    <source>
        <dbReference type="SAM" id="SignalP"/>
    </source>
</evidence>
<feature type="coiled-coil region" evidence="2">
    <location>
        <begin position="369"/>
        <end position="408"/>
    </location>
</feature>
<dbReference type="PANTHER" id="PTHR10098:SF108">
    <property type="entry name" value="TETRATRICOPEPTIDE REPEAT PROTEIN 28"/>
    <property type="match status" value="1"/>
</dbReference>
<keyword evidence="1" id="KW-0802">TPR repeat</keyword>
<dbReference type="SUPFAM" id="SSF46894">
    <property type="entry name" value="C-terminal effector domain of the bipartite response regulators"/>
    <property type="match status" value="1"/>
</dbReference>
<reference evidence="5 6" key="1">
    <citation type="submission" date="2024-09" db="EMBL/GenBank/DDBJ databases">
        <authorList>
            <person name="Sun Q."/>
            <person name="Mori K."/>
        </authorList>
    </citation>
    <scope>NUCLEOTIDE SEQUENCE [LARGE SCALE GENOMIC DNA]</scope>
    <source>
        <strain evidence="5 6">CCM 7765</strain>
    </source>
</reference>
<keyword evidence="3" id="KW-0812">Transmembrane</keyword>
<dbReference type="SMART" id="SM00028">
    <property type="entry name" value="TPR"/>
    <property type="match status" value="6"/>
</dbReference>
<feature type="signal peptide" evidence="4">
    <location>
        <begin position="1"/>
        <end position="23"/>
    </location>
</feature>
<keyword evidence="6" id="KW-1185">Reference proteome</keyword>
<keyword evidence="3" id="KW-0472">Membrane</keyword>
<evidence type="ECO:0000313" key="5">
    <source>
        <dbReference type="EMBL" id="MFC0320468.1"/>
    </source>
</evidence>
<keyword evidence="3" id="KW-1133">Transmembrane helix</keyword>
<dbReference type="Proteomes" id="UP001589774">
    <property type="component" value="Unassembled WGS sequence"/>
</dbReference>
<accession>A0ABV6HNK6</accession>
<protein>
    <submittedName>
        <fullName evidence="5">Tetratricopeptide repeat protein</fullName>
    </submittedName>
</protein>
<feature type="transmembrane region" description="Helical" evidence="3">
    <location>
        <begin position="335"/>
        <end position="356"/>
    </location>
</feature>
<gene>
    <name evidence="5" type="ORF">ACFFI0_19230</name>
</gene>
<dbReference type="PROSITE" id="PS50005">
    <property type="entry name" value="TPR"/>
    <property type="match status" value="1"/>
</dbReference>